<dbReference type="CDD" id="cd03418">
    <property type="entry name" value="GRX_GRXb_1_3_like"/>
    <property type="match status" value="1"/>
</dbReference>
<dbReference type="PROSITE" id="PS51354">
    <property type="entry name" value="GLUTAREDOXIN_2"/>
    <property type="match status" value="1"/>
</dbReference>
<comment type="caution">
    <text evidence="9">The sequence shown here is derived from an EMBL/GenBank/DDBJ whole genome shotgun (WGS) entry which is preliminary data.</text>
</comment>
<dbReference type="Proteomes" id="UP001595607">
    <property type="component" value="Unassembled WGS sequence"/>
</dbReference>
<reference evidence="10" key="1">
    <citation type="journal article" date="2019" name="Int. J. Syst. Evol. Microbiol.">
        <title>The Global Catalogue of Microorganisms (GCM) 10K type strain sequencing project: providing services to taxonomists for standard genome sequencing and annotation.</title>
        <authorList>
            <consortium name="The Broad Institute Genomics Platform"/>
            <consortium name="The Broad Institute Genome Sequencing Center for Infectious Disease"/>
            <person name="Wu L."/>
            <person name="Ma J."/>
        </authorList>
    </citation>
    <scope>NUCLEOTIDE SEQUENCE [LARGE SCALE GENOMIC DNA]</scope>
    <source>
        <strain evidence="10">KCTC 22245</strain>
    </source>
</reference>
<keyword evidence="7" id="KW-0963">Cytoplasm</keyword>
<evidence type="ECO:0000313" key="10">
    <source>
        <dbReference type="Proteomes" id="UP001595607"/>
    </source>
</evidence>
<dbReference type="PANTHER" id="PTHR45694:SF18">
    <property type="entry name" value="GLUTAREDOXIN-1-RELATED"/>
    <property type="match status" value="1"/>
</dbReference>
<feature type="domain" description="Glutaredoxin" evidence="8">
    <location>
        <begin position="4"/>
        <end position="64"/>
    </location>
</feature>
<comment type="similarity">
    <text evidence="2 7">Belongs to the glutaredoxin family.</text>
</comment>
<evidence type="ECO:0000256" key="1">
    <source>
        <dbReference type="ARBA" id="ARBA00002549"/>
    </source>
</evidence>
<dbReference type="RefSeq" id="WP_189571209.1">
    <property type="nucleotide sequence ID" value="NZ_BMXU01000001.1"/>
</dbReference>
<evidence type="ECO:0000256" key="7">
    <source>
        <dbReference type="RuleBase" id="RU364065"/>
    </source>
</evidence>
<name>A0ABV7MDD6_9PROT</name>
<accession>A0ABV7MDD6</accession>
<dbReference type="PRINTS" id="PR00160">
    <property type="entry name" value="GLUTAREDOXIN"/>
</dbReference>
<sequence>MAKVTVYTKIMCPYCIRAMDVLRKKGAEIEEIPAAFDKAKKQEMVQRSGGRTTFPQIFIGDEHIGGCDDLLALERAGKLDAKLAA</sequence>
<evidence type="ECO:0000259" key="8">
    <source>
        <dbReference type="Pfam" id="PF00462"/>
    </source>
</evidence>
<dbReference type="InterPro" id="IPR014025">
    <property type="entry name" value="Glutaredoxin_subgr"/>
</dbReference>
<dbReference type="InterPro" id="IPR036249">
    <property type="entry name" value="Thioredoxin-like_sf"/>
</dbReference>
<dbReference type="PROSITE" id="PS00195">
    <property type="entry name" value="GLUTAREDOXIN_1"/>
    <property type="match status" value="1"/>
</dbReference>
<evidence type="ECO:0000256" key="5">
    <source>
        <dbReference type="ARBA" id="ARBA00023157"/>
    </source>
</evidence>
<organism evidence="9 10">
    <name type="scientific">Parvularcula lutaonensis</name>
    <dbReference type="NCBI Taxonomy" id="491923"/>
    <lineage>
        <taxon>Bacteria</taxon>
        <taxon>Pseudomonadati</taxon>
        <taxon>Pseudomonadota</taxon>
        <taxon>Alphaproteobacteria</taxon>
        <taxon>Parvularculales</taxon>
        <taxon>Parvularculaceae</taxon>
        <taxon>Parvularcula</taxon>
    </lineage>
</organism>
<dbReference type="InterPro" id="IPR002109">
    <property type="entry name" value="Glutaredoxin"/>
</dbReference>
<evidence type="ECO:0000256" key="3">
    <source>
        <dbReference type="ARBA" id="ARBA00022448"/>
    </source>
</evidence>
<keyword evidence="6 7" id="KW-0676">Redox-active center</keyword>
<gene>
    <name evidence="9" type="primary">grxC</name>
    <name evidence="9" type="ORF">ACFONP_08005</name>
</gene>
<keyword evidence="4 7" id="KW-0249">Electron transport</keyword>
<dbReference type="InterPro" id="IPR011900">
    <property type="entry name" value="GRX_bact"/>
</dbReference>
<dbReference type="NCBIfam" id="TIGR02181">
    <property type="entry name" value="GRX_bact"/>
    <property type="match status" value="1"/>
</dbReference>
<keyword evidence="10" id="KW-1185">Reference proteome</keyword>
<comment type="function">
    <text evidence="1 7">Has a glutathione-disulfide oxidoreductase activity in the presence of NADPH and glutathione reductase. Reduces low molecular weight disulfides and proteins.</text>
</comment>
<evidence type="ECO:0000313" key="9">
    <source>
        <dbReference type="EMBL" id="MFC3302674.1"/>
    </source>
</evidence>
<keyword evidence="5" id="KW-1015">Disulfide bond</keyword>
<dbReference type="PANTHER" id="PTHR45694">
    <property type="entry name" value="GLUTAREDOXIN 2"/>
    <property type="match status" value="1"/>
</dbReference>
<protein>
    <recommendedName>
        <fullName evidence="7">Glutaredoxin</fullName>
    </recommendedName>
</protein>
<keyword evidence="3 7" id="KW-0813">Transport</keyword>
<dbReference type="Gene3D" id="3.40.30.10">
    <property type="entry name" value="Glutaredoxin"/>
    <property type="match status" value="1"/>
</dbReference>
<dbReference type="SUPFAM" id="SSF52833">
    <property type="entry name" value="Thioredoxin-like"/>
    <property type="match status" value="1"/>
</dbReference>
<evidence type="ECO:0000256" key="4">
    <source>
        <dbReference type="ARBA" id="ARBA00022982"/>
    </source>
</evidence>
<evidence type="ECO:0000256" key="6">
    <source>
        <dbReference type="ARBA" id="ARBA00023284"/>
    </source>
</evidence>
<proteinExistence type="inferred from homology"/>
<evidence type="ECO:0000256" key="2">
    <source>
        <dbReference type="ARBA" id="ARBA00007787"/>
    </source>
</evidence>
<dbReference type="EMBL" id="JBHRVA010000002">
    <property type="protein sequence ID" value="MFC3302674.1"/>
    <property type="molecule type" value="Genomic_DNA"/>
</dbReference>
<dbReference type="Pfam" id="PF00462">
    <property type="entry name" value="Glutaredoxin"/>
    <property type="match status" value="1"/>
</dbReference>
<dbReference type="InterPro" id="IPR011767">
    <property type="entry name" value="GLR_AS"/>
</dbReference>